<protein>
    <recommendedName>
        <fullName evidence="3">DUF7820 domain-containing protein</fullName>
    </recommendedName>
</protein>
<dbReference type="STRING" id="655827.E9EEH1"/>
<feature type="compositionally biased region" description="Basic and acidic residues" evidence="1">
    <location>
        <begin position="102"/>
        <end position="115"/>
    </location>
</feature>
<feature type="compositionally biased region" description="Basic and acidic residues" evidence="1">
    <location>
        <begin position="1"/>
        <end position="14"/>
    </location>
</feature>
<accession>E9EEH1</accession>
<feature type="region of interest" description="Disordered" evidence="1">
    <location>
        <begin position="566"/>
        <end position="600"/>
    </location>
</feature>
<keyword evidence="2" id="KW-1133">Transmembrane helix</keyword>
<evidence type="ECO:0000256" key="1">
    <source>
        <dbReference type="SAM" id="MobiDB-lite"/>
    </source>
</evidence>
<feature type="transmembrane region" description="Helical" evidence="2">
    <location>
        <begin position="324"/>
        <end position="351"/>
    </location>
</feature>
<organism evidence="5">
    <name type="scientific">Metarhizium acridum (strain CQMa 102)</name>
    <dbReference type="NCBI Taxonomy" id="655827"/>
    <lineage>
        <taxon>Eukaryota</taxon>
        <taxon>Fungi</taxon>
        <taxon>Dikarya</taxon>
        <taxon>Ascomycota</taxon>
        <taxon>Pezizomycotina</taxon>
        <taxon>Sordariomycetes</taxon>
        <taxon>Hypocreomycetidae</taxon>
        <taxon>Hypocreales</taxon>
        <taxon>Clavicipitaceae</taxon>
        <taxon>Metarhizium</taxon>
    </lineage>
</organism>
<name>E9EEH1_METAQ</name>
<feature type="region of interest" description="Disordered" evidence="1">
    <location>
        <begin position="1"/>
        <end position="176"/>
    </location>
</feature>
<dbReference type="OMA" id="YAMYPQN"/>
<feature type="compositionally biased region" description="Polar residues" evidence="1">
    <location>
        <begin position="355"/>
        <end position="373"/>
    </location>
</feature>
<dbReference type="InParanoid" id="E9EEH1"/>
<keyword evidence="5" id="KW-1185">Reference proteome</keyword>
<dbReference type="PANTHER" id="PTHR42078">
    <property type="entry name" value="GLUCAN 1, 4-ALPHA-GLUCOSIDASE"/>
    <property type="match status" value="1"/>
</dbReference>
<gene>
    <name evidence="4" type="ORF">MAC_08269</name>
</gene>
<keyword evidence="2" id="KW-0812">Transmembrane</keyword>
<dbReference type="Proteomes" id="UP000002499">
    <property type="component" value="Unassembled WGS sequence"/>
</dbReference>
<sequence>MPSADRHSTSERRTSTRRSRRVSAENALGDDEYDLATNAVSDGFRPAANNPPNVPSLNSSPLPLPNRIHLPNLPRSPPPVAPSPMKGFTDFNRPSSTSKPPRFHDSLTLRNDGLESARVGQSSSSSSLVQGDLLYQGSTPPSHPYQMYPQRTYSNATSSTGPSETLDGTRGPAHPYALYTQSTTTLEDATQQRIPVGFNGMGNGYRRQIGPDGEDAGDLIGPLGHMEELPPYSRYPEEPLQHKPSADCENNVAAANATDGAGARIIGSTTSTPVQPIPGAGGIGLATRNPEFSSTEDLAARDFAEKRSPSKWQRRAKKKLWGVVPYWTICLLLAGIVIMGVVMGTVVGTIVTRHNTSPKGKGQSGKNQPNTDNVVPLPHLPQGLPPLATGCFSLPPMDKYNVPKACIKDLEQNPAWNCDMPFRWYSMNVTELAGATDVSNYAMKLRPFDPKASKFIYGTQPPNVPEFEPMRLVKDTDEVNRGPAWYLEVKCNKTVMVREDQLILPSQSGPQRRWNDIKGPFPVLDNSRFSRKGLAATEGDKPWICTWPNVTLQVFVYPNQTFIPPKTTSTPSPSPSMPSPFSPAVPTQTPDEPPSPKFKEPYPKLVKFVERRSYNNGDYAPATCTQYRITHDGEDKEPVLQDGMPVAFIVEEVGKSAKGTITQHFSDLIPRDISSLEDGFGGCIKGVCILRWGLDFLLRLLRLVATRWGVGGSIHVVEMLDGTGRYESAVANYGRGQRKRQ</sequence>
<evidence type="ECO:0000313" key="4">
    <source>
        <dbReference type="EMBL" id="EFY85678.1"/>
    </source>
</evidence>
<dbReference type="PANTHER" id="PTHR42078:SF1">
    <property type="entry name" value="GLUCAN 1, 4-ALPHA-GLUCOSIDASE"/>
    <property type="match status" value="1"/>
</dbReference>
<feature type="compositionally biased region" description="Polar residues" evidence="1">
    <location>
        <begin position="149"/>
        <end position="163"/>
    </location>
</feature>
<evidence type="ECO:0000313" key="5">
    <source>
        <dbReference type="Proteomes" id="UP000002499"/>
    </source>
</evidence>
<reference evidence="4 5" key="1">
    <citation type="journal article" date="2011" name="PLoS Genet.">
        <title>Genome sequencing and comparative transcriptomics of the model entomopathogenic fungi Metarhizium anisopliae and M. acridum.</title>
        <authorList>
            <person name="Gao Q."/>
            <person name="Jin K."/>
            <person name="Ying S.H."/>
            <person name="Zhang Y."/>
            <person name="Xiao G."/>
            <person name="Shang Y."/>
            <person name="Duan Z."/>
            <person name="Hu X."/>
            <person name="Xie X.Q."/>
            <person name="Zhou G."/>
            <person name="Peng G."/>
            <person name="Luo Z."/>
            <person name="Huang W."/>
            <person name="Wang B."/>
            <person name="Fang W."/>
            <person name="Wang S."/>
            <person name="Zhong Y."/>
            <person name="Ma L.J."/>
            <person name="St Leger R.J."/>
            <person name="Zhao G.P."/>
            <person name="Pei Y."/>
            <person name="Feng M.G."/>
            <person name="Xia Y."/>
            <person name="Wang C."/>
        </authorList>
    </citation>
    <scope>NUCLEOTIDE SEQUENCE [LARGE SCALE GENOMIC DNA]</scope>
    <source>
        <strain evidence="4 5">CQMa 102</strain>
    </source>
</reference>
<evidence type="ECO:0000259" key="3">
    <source>
        <dbReference type="Pfam" id="PF25130"/>
    </source>
</evidence>
<dbReference type="HOGENOM" id="CLU_011816_0_0_1"/>
<proteinExistence type="predicted"/>
<dbReference type="OrthoDB" id="5384459at2759"/>
<dbReference type="AlphaFoldDB" id="E9EEH1"/>
<feature type="region of interest" description="Disordered" evidence="1">
    <location>
        <begin position="355"/>
        <end position="376"/>
    </location>
</feature>
<feature type="compositionally biased region" description="Pro residues" evidence="1">
    <location>
        <begin position="572"/>
        <end position="583"/>
    </location>
</feature>
<dbReference type="Pfam" id="PF25130">
    <property type="entry name" value="DUF7820"/>
    <property type="match status" value="1"/>
</dbReference>
<keyword evidence="2" id="KW-0472">Membrane</keyword>
<evidence type="ECO:0000256" key="2">
    <source>
        <dbReference type="SAM" id="Phobius"/>
    </source>
</evidence>
<dbReference type="EMBL" id="GL698569">
    <property type="protein sequence ID" value="EFY85678.1"/>
    <property type="molecule type" value="Genomic_DNA"/>
</dbReference>
<feature type="domain" description="DUF7820" evidence="3">
    <location>
        <begin position="372"/>
        <end position="659"/>
    </location>
</feature>
<dbReference type="InterPro" id="IPR056722">
    <property type="entry name" value="DUF7820"/>
</dbReference>
<dbReference type="eggNOG" id="ENOG502SJP0">
    <property type="taxonomic scope" value="Eukaryota"/>
</dbReference>